<evidence type="ECO:0000256" key="1">
    <source>
        <dbReference type="SAM" id="MobiDB-lite"/>
    </source>
</evidence>
<dbReference type="EMBL" id="BIFH01000039">
    <property type="protein sequence ID" value="GCE00414.1"/>
    <property type="molecule type" value="Genomic_DNA"/>
</dbReference>
<keyword evidence="3" id="KW-1185">Reference proteome</keyword>
<accession>A0A401Z0P0</accession>
<gene>
    <name evidence="2" type="ORF">EHYA_08139</name>
</gene>
<protein>
    <submittedName>
        <fullName evidence="2">Uncharacterized protein</fullName>
    </submittedName>
</protein>
<dbReference type="Proteomes" id="UP000286931">
    <property type="component" value="Unassembled WGS sequence"/>
</dbReference>
<sequence>MRRQVPEEPDAVVLRLPAKHPDERFPTASRLRTALEDVRIRAHRPRTTSARRRHGGPIPRRPSARLAVLPVWGPLAVSAAALFAPAYRRSYGASVVTLRVALAVTASIEVAREVRCRRPPAISPKFSGRPTQPA</sequence>
<feature type="compositionally biased region" description="Basic residues" evidence="1">
    <location>
        <begin position="42"/>
        <end position="55"/>
    </location>
</feature>
<proteinExistence type="predicted"/>
<organism evidence="2 3">
    <name type="scientific">Embleya hyalina</name>
    <dbReference type="NCBI Taxonomy" id="516124"/>
    <lineage>
        <taxon>Bacteria</taxon>
        <taxon>Bacillati</taxon>
        <taxon>Actinomycetota</taxon>
        <taxon>Actinomycetes</taxon>
        <taxon>Kitasatosporales</taxon>
        <taxon>Streptomycetaceae</taxon>
        <taxon>Embleya</taxon>
    </lineage>
</organism>
<dbReference type="AlphaFoldDB" id="A0A401Z0P0"/>
<evidence type="ECO:0000313" key="3">
    <source>
        <dbReference type="Proteomes" id="UP000286931"/>
    </source>
</evidence>
<feature type="region of interest" description="Disordered" evidence="1">
    <location>
        <begin position="42"/>
        <end position="61"/>
    </location>
</feature>
<evidence type="ECO:0000313" key="2">
    <source>
        <dbReference type="EMBL" id="GCE00414.1"/>
    </source>
</evidence>
<reference evidence="2 3" key="1">
    <citation type="submission" date="2018-12" db="EMBL/GenBank/DDBJ databases">
        <title>Draft genome sequence of Embleya hyalina NBRC 13850T.</title>
        <authorList>
            <person name="Komaki H."/>
            <person name="Hosoyama A."/>
            <person name="Kimura A."/>
            <person name="Ichikawa N."/>
            <person name="Tamura T."/>
        </authorList>
    </citation>
    <scope>NUCLEOTIDE SEQUENCE [LARGE SCALE GENOMIC DNA]</scope>
    <source>
        <strain evidence="2 3">NBRC 13850</strain>
    </source>
</reference>
<name>A0A401Z0P0_9ACTN</name>
<comment type="caution">
    <text evidence="2">The sequence shown here is derived from an EMBL/GenBank/DDBJ whole genome shotgun (WGS) entry which is preliminary data.</text>
</comment>